<keyword evidence="2" id="KW-1185">Reference proteome</keyword>
<dbReference type="PANTHER" id="PTHR43861">
    <property type="entry name" value="TRANS-ACONITATE 2-METHYLTRANSFERASE-RELATED"/>
    <property type="match status" value="1"/>
</dbReference>
<dbReference type="InterPro" id="IPR029063">
    <property type="entry name" value="SAM-dependent_MTases_sf"/>
</dbReference>
<keyword evidence="1" id="KW-0489">Methyltransferase</keyword>
<keyword evidence="1" id="KW-0808">Transferase</keyword>
<sequence>MGLKRFFTMHKCRLCGAESSSVWSVKDAKIAETLVIFMCNTCALVQQANLPTDEELHIYYSHNYREEYKSTHQPKPKYVHRAGKAALDRLARMRKAGISPGAALLDIGAGGGEFVYMAQQAGFESRGVEPHQGYSEFARDEYGVKIDTCQISDIEHKGFGVVTMFHVLEHLAHPTQVMIKVHQMLKEGGYFVVEVPNITQKDASPHNIYFKAHLFYYSRPSLIAAASPYFDQVYVEDEGNLFIVFKRKDHVLQGLLTPSLVDIKGVTKRLDEKGWREYLFKGGGLTKVFTRIPKALNEHKIKHMRSKAILDQIHKLPNF</sequence>
<dbReference type="CDD" id="cd02440">
    <property type="entry name" value="AdoMet_MTases"/>
    <property type="match status" value="1"/>
</dbReference>
<organism evidence="1 2">
    <name type="scientific">Limnobacter parvus</name>
    <dbReference type="NCBI Taxonomy" id="2939690"/>
    <lineage>
        <taxon>Bacteria</taxon>
        <taxon>Pseudomonadati</taxon>
        <taxon>Pseudomonadota</taxon>
        <taxon>Betaproteobacteria</taxon>
        <taxon>Burkholderiales</taxon>
        <taxon>Burkholderiaceae</taxon>
        <taxon>Limnobacter</taxon>
    </lineage>
</organism>
<evidence type="ECO:0000313" key="2">
    <source>
        <dbReference type="Proteomes" id="UP001165267"/>
    </source>
</evidence>
<proteinExistence type="predicted"/>
<dbReference type="PANTHER" id="PTHR43861:SF6">
    <property type="entry name" value="METHYLTRANSFERASE TYPE 11"/>
    <property type="match status" value="1"/>
</dbReference>
<dbReference type="GO" id="GO:0008168">
    <property type="term" value="F:methyltransferase activity"/>
    <property type="evidence" value="ECO:0007669"/>
    <property type="project" value="UniProtKB-KW"/>
</dbReference>
<reference evidence="1" key="1">
    <citation type="submission" date="2022-07" db="EMBL/GenBank/DDBJ databases">
        <authorList>
            <person name="Xamxidin M."/>
        </authorList>
    </citation>
    <scope>NUCLEOTIDE SEQUENCE</scope>
    <source>
        <strain evidence="1">YS8-69</strain>
    </source>
</reference>
<evidence type="ECO:0000313" key="1">
    <source>
        <dbReference type="EMBL" id="MCR2747865.1"/>
    </source>
</evidence>
<gene>
    <name evidence="1" type="ORF">NSP04_14535</name>
</gene>
<dbReference type="RefSeq" id="WP_257513076.1">
    <property type="nucleotide sequence ID" value="NZ_JANKHG010000027.1"/>
</dbReference>
<dbReference type="Proteomes" id="UP001165267">
    <property type="component" value="Unassembled WGS sequence"/>
</dbReference>
<accession>A0ABT1XKP0</accession>
<dbReference type="GO" id="GO:0032259">
    <property type="term" value="P:methylation"/>
    <property type="evidence" value="ECO:0007669"/>
    <property type="project" value="UniProtKB-KW"/>
</dbReference>
<dbReference type="Gene3D" id="3.40.50.150">
    <property type="entry name" value="Vaccinia Virus protein VP39"/>
    <property type="match status" value="1"/>
</dbReference>
<dbReference type="Pfam" id="PF13489">
    <property type="entry name" value="Methyltransf_23"/>
    <property type="match status" value="1"/>
</dbReference>
<name>A0ABT1XKP0_9BURK</name>
<dbReference type="EMBL" id="JANKHG010000027">
    <property type="protein sequence ID" value="MCR2747865.1"/>
    <property type="molecule type" value="Genomic_DNA"/>
</dbReference>
<dbReference type="SUPFAM" id="SSF53335">
    <property type="entry name" value="S-adenosyl-L-methionine-dependent methyltransferases"/>
    <property type="match status" value="1"/>
</dbReference>
<protein>
    <submittedName>
        <fullName evidence="1">Class I SAM-dependent methyltransferase</fullName>
    </submittedName>
</protein>
<comment type="caution">
    <text evidence="1">The sequence shown here is derived from an EMBL/GenBank/DDBJ whole genome shotgun (WGS) entry which is preliminary data.</text>
</comment>